<name>A0ABP0BLP8_9PEZI</name>
<accession>A0ABP0BLP8</accession>
<feature type="transmembrane region" description="Helical" evidence="1">
    <location>
        <begin position="172"/>
        <end position="194"/>
    </location>
</feature>
<proteinExistence type="predicted"/>
<feature type="transmembrane region" description="Helical" evidence="1">
    <location>
        <begin position="263"/>
        <end position="289"/>
    </location>
</feature>
<dbReference type="EMBL" id="CAWUHD010000036">
    <property type="protein sequence ID" value="CAK7220508.1"/>
    <property type="molecule type" value="Genomic_DNA"/>
</dbReference>
<gene>
    <name evidence="2" type="ORF">SEUCBS140593_004257</name>
</gene>
<evidence type="ECO:0000313" key="2">
    <source>
        <dbReference type="EMBL" id="CAK7220508.1"/>
    </source>
</evidence>
<feature type="transmembrane region" description="Helical" evidence="1">
    <location>
        <begin position="343"/>
        <end position="370"/>
    </location>
</feature>
<feature type="transmembrane region" description="Helical" evidence="1">
    <location>
        <begin position="223"/>
        <end position="243"/>
    </location>
</feature>
<comment type="caution">
    <text evidence="2">The sequence shown here is derived from an EMBL/GenBank/DDBJ whole genome shotgun (WGS) entry which is preliminary data.</text>
</comment>
<dbReference type="Proteomes" id="UP001642482">
    <property type="component" value="Unassembled WGS sequence"/>
</dbReference>
<feature type="transmembrane region" description="Helical" evidence="1">
    <location>
        <begin position="146"/>
        <end position="166"/>
    </location>
</feature>
<keyword evidence="1" id="KW-0812">Transmembrane</keyword>
<keyword evidence="1" id="KW-0472">Membrane</keyword>
<reference evidence="2 3" key="1">
    <citation type="submission" date="2024-01" db="EMBL/GenBank/DDBJ databases">
        <authorList>
            <person name="Allen C."/>
            <person name="Tagirdzhanova G."/>
        </authorList>
    </citation>
    <scope>NUCLEOTIDE SEQUENCE [LARGE SCALE GENOMIC DNA]</scope>
</reference>
<keyword evidence="3" id="KW-1185">Reference proteome</keyword>
<feature type="transmembrane region" description="Helical" evidence="1">
    <location>
        <begin position="44"/>
        <end position="63"/>
    </location>
</feature>
<sequence length="380" mass="41289">MSSHHHIAVVGLSVLKRSLSSNTDSPDTPDTPQGPTYNLPPLTWGLIALITLIFVPAFLYVSYTVKSVYTTLAIVENPNPAAYEAVANEENDAAPAAVPSADDAVAADEEAVADVAGPAKPVTASLRRTYKLLRAANGWRGNYRGFWLAVLIFILSTVGTLVLSAIPFLPPLLAGLIISLALVQLQAAWVHTVIRANPSSTSIFRGGLPPFRRTFEATSIPTFLLWVANVAVTLVSVAVTHALKLDDYDVRNPNNVPQYTPDMIWKTIIVFLVAIVLVFTLTIPANVVLIRTQASLLPPDEDTIVPFDRSFNGTVEPAVLGGRTYVTIKDAFRTFSRASWKRVILLYIKLHVLSILVNVLYVAIIVPVVLFTNTKADPNM</sequence>
<evidence type="ECO:0008006" key="4">
    <source>
        <dbReference type="Google" id="ProtNLM"/>
    </source>
</evidence>
<protein>
    <recommendedName>
        <fullName evidence="4">Ubiquitin carrier protein</fullName>
    </recommendedName>
</protein>
<keyword evidence="1" id="KW-1133">Transmembrane helix</keyword>
<evidence type="ECO:0000256" key="1">
    <source>
        <dbReference type="SAM" id="Phobius"/>
    </source>
</evidence>
<organism evidence="2 3">
    <name type="scientific">Sporothrix eucalyptigena</name>
    <dbReference type="NCBI Taxonomy" id="1812306"/>
    <lineage>
        <taxon>Eukaryota</taxon>
        <taxon>Fungi</taxon>
        <taxon>Dikarya</taxon>
        <taxon>Ascomycota</taxon>
        <taxon>Pezizomycotina</taxon>
        <taxon>Sordariomycetes</taxon>
        <taxon>Sordariomycetidae</taxon>
        <taxon>Ophiostomatales</taxon>
        <taxon>Ophiostomataceae</taxon>
        <taxon>Sporothrix</taxon>
    </lineage>
</organism>
<evidence type="ECO:0000313" key="3">
    <source>
        <dbReference type="Proteomes" id="UP001642482"/>
    </source>
</evidence>